<protein>
    <recommendedName>
        <fullName evidence="1">Sugar fermentation stimulation protein homolog</fullName>
    </recommendedName>
</protein>
<dbReference type="CDD" id="cd22359">
    <property type="entry name" value="SfsA-like_bacterial"/>
    <property type="match status" value="1"/>
</dbReference>
<evidence type="ECO:0000256" key="1">
    <source>
        <dbReference type="HAMAP-Rule" id="MF_00095"/>
    </source>
</evidence>
<dbReference type="InterPro" id="IPR041465">
    <property type="entry name" value="SfsA_N"/>
</dbReference>
<dbReference type="PANTHER" id="PTHR30545:SF2">
    <property type="entry name" value="SUGAR FERMENTATION STIMULATION PROTEIN A"/>
    <property type="match status" value="1"/>
</dbReference>
<keyword evidence="5" id="KW-1185">Reference proteome</keyword>
<dbReference type="InterPro" id="IPR005224">
    <property type="entry name" value="SfsA"/>
</dbReference>
<sequence length="238" mass="27057">MIIKSIITGKFVDRPNRFTVTFQRGKKLENAHLRDPGRLKELLTPDADLLLRHALKLGNRKTKYDVIGVLKGDLWILINSGFHSDIAADLIDSQAIYEFKGYSVLKREYTYGKSRIDFLLTDKNEEKMLVEVKGCTLVEDGLALFPDAPTLRGKKHVEELISAKSEGLKASILFLILCEDAVEFSPNFRMDPEFSASLEMAYKNGVNAIAYSFKNNLKKESLEVIPLKRVKISFKNYH</sequence>
<dbReference type="PANTHER" id="PTHR30545">
    <property type="entry name" value="SUGAR FERMENTATION STIMULATION PROTEIN A"/>
    <property type="match status" value="1"/>
</dbReference>
<dbReference type="Proteomes" id="UP000217784">
    <property type="component" value="Unassembled WGS sequence"/>
</dbReference>
<evidence type="ECO:0000313" key="5">
    <source>
        <dbReference type="Proteomes" id="UP000217784"/>
    </source>
</evidence>
<dbReference type="RefSeq" id="WP_069585592.1">
    <property type="nucleotide sequence ID" value="NZ_LMVM01000012.1"/>
</dbReference>
<dbReference type="InterPro" id="IPR040452">
    <property type="entry name" value="SfsA_C"/>
</dbReference>
<comment type="similarity">
    <text evidence="1">Belongs to the SfsA family.</text>
</comment>
<evidence type="ECO:0000313" key="4">
    <source>
        <dbReference type="EMBL" id="PAV04895.1"/>
    </source>
</evidence>
<reference evidence="4 5" key="1">
    <citation type="journal article" date="2017" name="BMC Genomics">
        <title>Genomic analysis of methanogenic archaea reveals a shift towards energy conservation.</title>
        <authorList>
            <person name="Gilmore S.P."/>
            <person name="Henske J.K."/>
            <person name="Sexton J.A."/>
            <person name="Solomon K.V."/>
            <person name="Seppala S."/>
            <person name="Yoo J.I."/>
            <person name="Huyett L.M."/>
            <person name="Pressman A."/>
            <person name="Cogan J.Z."/>
            <person name="Kivenson V."/>
            <person name="Peng X."/>
            <person name="Tan Y."/>
            <person name="Valentine D.L."/>
            <person name="O'Malley M.A."/>
        </authorList>
    </citation>
    <scope>NUCLEOTIDE SEQUENCE [LARGE SCALE GENOMIC DNA]</scope>
    <source>
        <strain evidence="4 5">M.o.H.</strain>
    </source>
</reference>
<dbReference type="Pfam" id="PF17746">
    <property type="entry name" value="SfsA_N"/>
    <property type="match status" value="1"/>
</dbReference>
<name>A0A2A2H6E8_METBR</name>
<comment type="caution">
    <text evidence="4">The sequence shown here is derived from an EMBL/GenBank/DDBJ whole genome shotgun (WGS) entry which is preliminary data.</text>
</comment>
<feature type="domain" description="SfsA N-terminal OB" evidence="3">
    <location>
        <begin position="12"/>
        <end position="78"/>
    </location>
</feature>
<dbReference type="AlphaFoldDB" id="A0A2A2H6E8"/>
<dbReference type="Pfam" id="PF03749">
    <property type="entry name" value="SfsA"/>
    <property type="match status" value="1"/>
</dbReference>
<feature type="domain" description="Sugar fermentation stimulation protein C-terminal" evidence="2">
    <location>
        <begin position="83"/>
        <end position="216"/>
    </location>
</feature>
<accession>A0A2A2H6E8</accession>
<dbReference type="Gene3D" id="2.40.50.580">
    <property type="match status" value="1"/>
</dbReference>
<gene>
    <name evidence="1" type="primary">sfsA</name>
    <name evidence="4" type="ORF">ASJ80_11340</name>
</gene>
<dbReference type="NCBIfam" id="TIGR00230">
    <property type="entry name" value="sfsA"/>
    <property type="match status" value="1"/>
</dbReference>
<dbReference type="HAMAP" id="MF_00095">
    <property type="entry name" value="SfsA"/>
    <property type="match status" value="1"/>
</dbReference>
<dbReference type="OrthoDB" id="34139at2157"/>
<evidence type="ECO:0000259" key="2">
    <source>
        <dbReference type="Pfam" id="PF03749"/>
    </source>
</evidence>
<organism evidence="4 5">
    <name type="scientific">Methanobacterium bryantii</name>
    <dbReference type="NCBI Taxonomy" id="2161"/>
    <lineage>
        <taxon>Archaea</taxon>
        <taxon>Methanobacteriati</taxon>
        <taxon>Methanobacteriota</taxon>
        <taxon>Methanomada group</taxon>
        <taxon>Methanobacteria</taxon>
        <taxon>Methanobacteriales</taxon>
        <taxon>Methanobacteriaceae</taxon>
        <taxon>Methanobacterium</taxon>
    </lineage>
</organism>
<evidence type="ECO:0000259" key="3">
    <source>
        <dbReference type="Pfam" id="PF17746"/>
    </source>
</evidence>
<dbReference type="GO" id="GO:0003677">
    <property type="term" value="F:DNA binding"/>
    <property type="evidence" value="ECO:0007669"/>
    <property type="project" value="InterPro"/>
</dbReference>
<dbReference type="EMBL" id="LMVM01000012">
    <property type="protein sequence ID" value="PAV04895.1"/>
    <property type="molecule type" value="Genomic_DNA"/>
</dbReference>
<proteinExistence type="inferred from homology"/>
<dbReference type="Gene3D" id="3.40.1350.60">
    <property type="match status" value="1"/>
</dbReference>